<dbReference type="VEuPathDB" id="TriTrypDB:BSAL_46005"/>
<feature type="compositionally biased region" description="Low complexity" evidence="1">
    <location>
        <begin position="529"/>
        <end position="540"/>
    </location>
</feature>
<name>A0A0S4JUM7_BODSA</name>
<evidence type="ECO:0000313" key="3">
    <source>
        <dbReference type="Proteomes" id="UP000051952"/>
    </source>
</evidence>
<reference evidence="3" key="1">
    <citation type="submission" date="2015-09" db="EMBL/GenBank/DDBJ databases">
        <authorList>
            <consortium name="Pathogen Informatics"/>
        </authorList>
    </citation>
    <scope>NUCLEOTIDE SEQUENCE [LARGE SCALE GENOMIC DNA]</scope>
    <source>
        <strain evidence="3">Lake Konstanz</strain>
    </source>
</reference>
<keyword evidence="3" id="KW-1185">Reference proteome</keyword>
<organism evidence="2 3">
    <name type="scientific">Bodo saltans</name>
    <name type="common">Flagellated protozoan</name>
    <dbReference type="NCBI Taxonomy" id="75058"/>
    <lineage>
        <taxon>Eukaryota</taxon>
        <taxon>Discoba</taxon>
        <taxon>Euglenozoa</taxon>
        <taxon>Kinetoplastea</taxon>
        <taxon>Metakinetoplastina</taxon>
        <taxon>Eubodonida</taxon>
        <taxon>Bodonidae</taxon>
        <taxon>Bodo</taxon>
    </lineage>
</organism>
<dbReference type="Proteomes" id="UP000051952">
    <property type="component" value="Unassembled WGS sequence"/>
</dbReference>
<feature type="region of interest" description="Disordered" evidence="1">
    <location>
        <begin position="510"/>
        <end position="557"/>
    </location>
</feature>
<dbReference type="Gene3D" id="3.30.70.1230">
    <property type="entry name" value="Nucleotide cyclase"/>
    <property type="match status" value="1"/>
</dbReference>
<evidence type="ECO:0000313" key="2">
    <source>
        <dbReference type="EMBL" id="CUG94002.1"/>
    </source>
</evidence>
<protein>
    <submittedName>
        <fullName evidence="2">Guanylate cyclase, putative</fullName>
    </submittedName>
</protein>
<dbReference type="EMBL" id="CYKH01002217">
    <property type="protein sequence ID" value="CUG94002.1"/>
    <property type="molecule type" value="Genomic_DNA"/>
</dbReference>
<evidence type="ECO:0000256" key="1">
    <source>
        <dbReference type="SAM" id="MobiDB-lite"/>
    </source>
</evidence>
<proteinExistence type="predicted"/>
<gene>
    <name evidence="2" type="ORF">BSAL_46005</name>
</gene>
<accession>A0A0S4JUM7</accession>
<sequence>MASEFFPGLSPDVIVWKGLRPTCAIHCAKSLVRFNTLTRAHEVVGDDINVMAEMLRCASAGDCLVSAKFNIQYKDRIERWSPDLQFNEYGPFIRILDTSQRFRLRAMQPSFPPMEVNDLPTTAQVKAFVAHVMMQDTYPMPLDIAYPDDVTMFNETVIRTITEFRGQLMSSMASEYVVIFPDFVDGCRFATHIHSELLRARWTRDVQRVLDFRELIVSDELVLRGIRAKVGCHIIEDLNVILDLFAGRDQFYHSQLNVPYGLAVSAHSGETLLSESARDALRKAFSPDASKVDFFVEPAGTVKPDGSSRKETFYQLFPARLKARVAYFIDEDRRLNDPVEIANRKRLAMKFQKHNEKIATRLLADATFLANTERSTNPFDDPIHRKTHKLYKKIRPQLDEERSRFITCQETLALIETVSMMAEDQLLLGDPDLGTPLYPHLMLHELENGRTCDDIFYKKDLAAELLGNVLLTDAPKTIELERNNNAPEEVVHQPNANASIIVPESNLATNSGGSGLSSPLSNQAPKLPSSHSSSRAQSPSHELKSHESNSAVQGIPPSGAVAVAATTTTNMRKTVFSTNLHSIAIHPEDVVLLHIDVERFFQLLKLHGLDNPMGFASDFMAHAYAVAYPGKDPGELDDNVRWEKITSQTFVIGMDVSSIDFQKVRCSMLAYLAQSYQEISRLEW</sequence>
<dbReference type="AlphaFoldDB" id="A0A0S4JUM7"/>
<dbReference type="SUPFAM" id="SSF55073">
    <property type="entry name" value="Nucleotide cyclase"/>
    <property type="match status" value="1"/>
</dbReference>
<dbReference type="InterPro" id="IPR029787">
    <property type="entry name" value="Nucleotide_cyclase"/>
</dbReference>